<dbReference type="KEGG" id="ark:D6B99_10530"/>
<dbReference type="Pfam" id="PF13527">
    <property type="entry name" value="Acetyltransf_9"/>
    <property type="match status" value="1"/>
</dbReference>
<dbReference type="EMBL" id="CP032489">
    <property type="protein sequence ID" value="AYD47988.1"/>
    <property type="molecule type" value="Genomic_DNA"/>
</dbReference>
<keyword evidence="1" id="KW-0808">Transferase</keyword>
<dbReference type="AlphaFoldDB" id="A0A386HPV9"/>
<dbReference type="Gene3D" id="3.40.630.30">
    <property type="match status" value="1"/>
</dbReference>
<accession>A0A386HPV9</accession>
<protein>
    <submittedName>
        <fullName evidence="1">GNAT family N-acetyltransferase</fullName>
    </submittedName>
</protein>
<name>A0A386HPV9_9BACT</name>
<keyword evidence="2" id="KW-1185">Reference proteome</keyword>
<evidence type="ECO:0000313" key="2">
    <source>
        <dbReference type="Proteomes" id="UP000266118"/>
    </source>
</evidence>
<dbReference type="OrthoDB" id="1438067at2"/>
<evidence type="ECO:0000313" key="1">
    <source>
        <dbReference type="EMBL" id="AYD47988.1"/>
    </source>
</evidence>
<dbReference type="Proteomes" id="UP000266118">
    <property type="component" value="Chromosome"/>
</dbReference>
<dbReference type="GO" id="GO:0016740">
    <property type="term" value="F:transferase activity"/>
    <property type="evidence" value="ECO:0007669"/>
    <property type="project" value="UniProtKB-KW"/>
</dbReference>
<organism evidence="1 2">
    <name type="scientific">Arachidicoccus soli</name>
    <dbReference type="NCBI Taxonomy" id="2341117"/>
    <lineage>
        <taxon>Bacteria</taxon>
        <taxon>Pseudomonadati</taxon>
        <taxon>Bacteroidota</taxon>
        <taxon>Chitinophagia</taxon>
        <taxon>Chitinophagales</taxon>
        <taxon>Chitinophagaceae</taxon>
        <taxon>Arachidicoccus</taxon>
    </lineage>
</organism>
<sequence length="169" mass="20244">MYFQFIRHKDLTLDQLDEICKIKKQVWNYSIVQHKDWIKSNLKENDIHVLMKDQSYRNIAYLNLVDCKIILNNKERNVRGLGNVCTIQSGKGNGTVLMNFINRYLIENEDMGFLFCKKSLLNFYTRIGWKIVEQKYLLFPLFNSDQIFTLTFNFKNEKINFLEYSGKLF</sequence>
<dbReference type="SUPFAM" id="SSF55729">
    <property type="entry name" value="Acyl-CoA N-acyltransferases (Nat)"/>
    <property type="match status" value="1"/>
</dbReference>
<proteinExistence type="predicted"/>
<reference evidence="1 2" key="1">
    <citation type="submission" date="2018-09" db="EMBL/GenBank/DDBJ databases">
        <title>Arachidicoccus sp. nov., a bacterium isolated from soil.</title>
        <authorList>
            <person name="Weon H.-Y."/>
            <person name="Kwon S.-W."/>
            <person name="Lee S.A."/>
        </authorList>
    </citation>
    <scope>NUCLEOTIDE SEQUENCE [LARGE SCALE GENOMIC DNA]</scope>
    <source>
        <strain evidence="1 2">KIS59-12</strain>
    </source>
</reference>
<dbReference type="RefSeq" id="WP_119987982.1">
    <property type="nucleotide sequence ID" value="NZ_CP032489.1"/>
</dbReference>
<gene>
    <name evidence="1" type="ORF">D6B99_10530</name>
</gene>
<dbReference type="InterPro" id="IPR016181">
    <property type="entry name" value="Acyl_CoA_acyltransferase"/>
</dbReference>